<evidence type="ECO:0000256" key="4">
    <source>
        <dbReference type="ARBA" id="ARBA00022833"/>
    </source>
</evidence>
<dbReference type="InterPro" id="IPR010095">
    <property type="entry name" value="Cas12f1-like_TNB"/>
</dbReference>
<evidence type="ECO:0000259" key="9">
    <source>
        <dbReference type="Pfam" id="PF07282"/>
    </source>
</evidence>
<keyword evidence="2" id="KW-0815">Transposition</keyword>
<feature type="domain" description="Probable transposase IS891/IS1136/IS1341" evidence="8">
    <location>
        <begin position="167"/>
        <end position="275"/>
    </location>
</feature>
<accession>A0ABR8HYI4</accession>
<dbReference type="Pfam" id="PF01385">
    <property type="entry name" value="OrfB_IS605"/>
    <property type="match status" value="1"/>
</dbReference>
<keyword evidence="7" id="KW-0175">Coiled coil</keyword>
<comment type="similarity">
    <text evidence="1">In the C-terminal section; belongs to the transposase 35 family.</text>
</comment>
<keyword evidence="12" id="KW-1185">Reference proteome</keyword>
<gene>
    <name evidence="11" type="primary">tnpB</name>
    <name evidence="11" type="ORF">H6G48_20205</name>
</gene>
<evidence type="ECO:0000313" key="11">
    <source>
        <dbReference type="EMBL" id="MBD2623855.1"/>
    </source>
</evidence>
<dbReference type="NCBIfam" id="TIGR01766">
    <property type="entry name" value="IS200/IS605 family accessory protein TnpB-like domain"/>
    <property type="match status" value="1"/>
</dbReference>
<dbReference type="EMBL" id="JACJSW010000198">
    <property type="protein sequence ID" value="MBD2623855.1"/>
    <property type="molecule type" value="Genomic_DNA"/>
</dbReference>
<proteinExistence type="inferred from homology"/>
<dbReference type="NCBIfam" id="NF040570">
    <property type="entry name" value="guided_TnpB"/>
    <property type="match status" value="1"/>
</dbReference>
<evidence type="ECO:0000256" key="1">
    <source>
        <dbReference type="ARBA" id="ARBA00008761"/>
    </source>
</evidence>
<evidence type="ECO:0000256" key="7">
    <source>
        <dbReference type="SAM" id="Coils"/>
    </source>
</evidence>
<evidence type="ECO:0000256" key="2">
    <source>
        <dbReference type="ARBA" id="ARBA00022578"/>
    </source>
</evidence>
<keyword evidence="6" id="KW-0233">DNA recombination</keyword>
<dbReference type="InterPro" id="IPR001959">
    <property type="entry name" value="Transposase"/>
</dbReference>
<evidence type="ECO:0000259" key="8">
    <source>
        <dbReference type="Pfam" id="PF01385"/>
    </source>
</evidence>
<comment type="caution">
    <text evidence="11">The sequence shown here is derived from an EMBL/GenBank/DDBJ whole genome shotgun (WGS) entry which is preliminary data.</text>
</comment>
<evidence type="ECO:0000259" key="10">
    <source>
        <dbReference type="Pfam" id="PF12323"/>
    </source>
</evidence>
<evidence type="ECO:0000256" key="3">
    <source>
        <dbReference type="ARBA" id="ARBA00022723"/>
    </source>
</evidence>
<evidence type="ECO:0000256" key="6">
    <source>
        <dbReference type="ARBA" id="ARBA00023172"/>
    </source>
</evidence>
<dbReference type="InterPro" id="IPR021027">
    <property type="entry name" value="Transposase_put_HTH"/>
</dbReference>
<protein>
    <submittedName>
        <fullName evidence="11">IS200/IS605 family element transposase accessory protein TnpB</fullName>
    </submittedName>
</protein>
<feature type="domain" description="Transposase putative helix-turn-helix" evidence="10">
    <location>
        <begin position="1"/>
        <end position="46"/>
    </location>
</feature>
<evidence type="ECO:0000256" key="5">
    <source>
        <dbReference type="ARBA" id="ARBA00023125"/>
    </source>
</evidence>
<keyword evidence="3" id="KW-0479">Metal-binding</keyword>
<reference evidence="11 12" key="1">
    <citation type="journal article" date="2020" name="ISME J.">
        <title>Comparative genomics reveals insights into cyanobacterial evolution and habitat adaptation.</title>
        <authorList>
            <person name="Chen M.Y."/>
            <person name="Teng W.K."/>
            <person name="Zhao L."/>
            <person name="Hu C.X."/>
            <person name="Zhou Y.K."/>
            <person name="Han B.P."/>
            <person name="Song L.R."/>
            <person name="Shu W.S."/>
        </authorList>
    </citation>
    <scope>NUCLEOTIDE SEQUENCE [LARGE SCALE GENOMIC DNA]</scope>
    <source>
        <strain evidence="11 12">FACHB-1344</strain>
    </source>
</reference>
<dbReference type="Pfam" id="PF07282">
    <property type="entry name" value="Cas12f1-like_TNB"/>
    <property type="match status" value="1"/>
</dbReference>
<dbReference type="Pfam" id="PF12323">
    <property type="entry name" value="HTH_OrfB_IS605"/>
    <property type="match status" value="1"/>
</dbReference>
<organism evidence="11 12">
    <name type="scientific">Microcystis flos-aquae FACHB-1344</name>
    <dbReference type="NCBI Taxonomy" id="2692899"/>
    <lineage>
        <taxon>Bacteria</taxon>
        <taxon>Bacillati</taxon>
        <taxon>Cyanobacteriota</taxon>
        <taxon>Cyanophyceae</taxon>
        <taxon>Oscillatoriophycideae</taxon>
        <taxon>Chroococcales</taxon>
        <taxon>Microcystaceae</taxon>
        <taxon>Microcystis</taxon>
    </lineage>
</organism>
<feature type="coiled-coil region" evidence="7">
    <location>
        <begin position="207"/>
        <end position="247"/>
    </location>
</feature>
<feature type="domain" description="Cas12f1-like TNB" evidence="9">
    <location>
        <begin position="287"/>
        <end position="354"/>
    </location>
</feature>
<name>A0ABR8HYI4_9CHRO</name>
<dbReference type="Proteomes" id="UP000636187">
    <property type="component" value="Unassembled WGS sequence"/>
</dbReference>
<sequence length="419" mass="47638">MLNVLKVRIYPNKKQELALAKNFGCVRFVGNYYLNKTNNQYLETGKGMTYCDMAKDLTKLKKQLDFEWLAEATAATLQQSLKNLESAFKNFFSKRTKFPKFKSKHKKQSIRYPESCSIRNKGIKLPKLGVVKAKISQVINGKIKSVTVSKTSTDKYLAAILFEMDDSTTIEKLKISGIDLGLSSLVTVFDGETTYKIDPIKPTRKYAKRLKRRQQALSRKAKGSNNRQKAIKEVAKVHEKIANTRQDFLHKLSRKLCDENQIVVAENLNIKGLARTKLAKSIHDAGFGMLLNFLDYKLKREGGKLVEVDRFYPSTKLCSCCGFKNDLLTLSIREWICPECKTQHDRDENAAKNVREEGMRILSTNTDGQSEFQAWGETVRLVGTCTEKRVWGESRIPRHSVSLTAGVSSLDHANFSSRR</sequence>
<evidence type="ECO:0000313" key="12">
    <source>
        <dbReference type="Proteomes" id="UP000636187"/>
    </source>
</evidence>
<keyword evidence="5" id="KW-0238">DNA-binding</keyword>
<keyword evidence="4" id="KW-0862">Zinc</keyword>
<dbReference type="RefSeq" id="WP_190722986.1">
    <property type="nucleotide sequence ID" value="NZ_JACJSW010000198.1"/>
</dbReference>